<dbReference type="Gene3D" id="3.30.1330.30">
    <property type="match status" value="1"/>
</dbReference>
<dbReference type="InterPro" id="IPR005141">
    <property type="entry name" value="eRF1_2"/>
</dbReference>
<organism evidence="2 3">
    <name type="scientific">Papaver somniferum</name>
    <name type="common">Opium poppy</name>
    <dbReference type="NCBI Taxonomy" id="3469"/>
    <lineage>
        <taxon>Eukaryota</taxon>
        <taxon>Viridiplantae</taxon>
        <taxon>Streptophyta</taxon>
        <taxon>Embryophyta</taxon>
        <taxon>Tracheophyta</taxon>
        <taxon>Spermatophyta</taxon>
        <taxon>Magnoliopsida</taxon>
        <taxon>Ranunculales</taxon>
        <taxon>Papaveraceae</taxon>
        <taxon>Papaveroideae</taxon>
        <taxon>Papaver</taxon>
    </lineage>
</organism>
<dbReference type="SUPFAM" id="SSF55315">
    <property type="entry name" value="L30e-like"/>
    <property type="match status" value="1"/>
</dbReference>
<dbReference type="Gene3D" id="3.30.420.60">
    <property type="entry name" value="eRF1 domain 2"/>
    <property type="match status" value="1"/>
</dbReference>
<feature type="domain" description="eRF1" evidence="1">
    <location>
        <begin position="17"/>
        <end position="137"/>
    </location>
</feature>
<name>A0A4Y7KWE4_PAPSO</name>
<dbReference type="Proteomes" id="UP000316621">
    <property type="component" value="Chromosome 9"/>
</dbReference>
<keyword evidence="3" id="KW-1185">Reference proteome</keyword>
<accession>A0A4Y7KWE4</accession>
<sequence length="160" mass="17933">MMGKKRSDGWEREPFDTLSGNTREILQKFTVDLPNKHGRGGQSVLRFARLRTEKCHNYVRKTAELARQFYINSATSQPSVSGLIIAGENGFNQAIKFSSEILANVKLVQETRLIGKYFQEIEQDTGKKYVSGVKDTLKALETGAVNCVGKSGYQPIRSEE</sequence>
<evidence type="ECO:0000259" key="1">
    <source>
        <dbReference type="Pfam" id="PF03464"/>
    </source>
</evidence>
<reference evidence="2 3" key="1">
    <citation type="journal article" date="2018" name="Science">
        <title>The opium poppy genome and morphinan production.</title>
        <authorList>
            <person name="Guo L."/>
            <person name="Winzer T."/>
            <person name="Yang X."/>
            <person name="Li Y."/>
            <person name="Ning Z."/>
            <person name="He Z."/>
            <person name="Teodor R."/>
            <person name="Lu Y."/>
            <person name="Bowser T.A."/>
            <person name="Graham I.A."/>
            <person name="Ye K."/>
        </authorList>
    </citation>
    <scope>NUCLEOTIDE SEQUENCE [LARGE SCALE GENOMIC DNA]</scope>
    <source>
        <strain evidence="3">cv. HN1</strain>
        <tissue evidence="2">Leaves</tissue>
    </source>
</reference>
<evidence type="ECO:0000313" key="3">
    <source>
        <dbReference type="Proteomes" id="UP000316621"/>
    </source>
</evidence>
<dbReference type="GO" id="GO:0003747">
    <property type="term" value="F:translation release factor activity"/>
    <property type="evidence" value="ECO:0007669"/>
    <property type="project" value="InterPro"/>
</dbReference>
<dbReference type="InterPro" id="IPR004403">
    <property type="entry name" value="Peptide_chain-rel_eRF1/aRF1"/>
</dbReference>
<dbReference type="STRING" id="3469.A0A4Y7KWE4"/>
<proteinExistence type="predicted"/>
<dbReference type="InterPro" id="IPR042226">
    <property type="entry name" value="eFR1_2_sf"/>
</dbReference>
<dbReference type="Gramene" id="RZC77196">
    <property type="protein sequence ID" value="RZC77196"/>
    <property type="gene ID" value="C5167_001379"/>
</dbReference>
<dbReference type="AlphaFoldDB" id="A0A4Y7KWE4"/>
<dbReference type="InterPro" id="IPR029064">
    <property type="entry name" value="Ribosomal_eL30-like_sf"/>
</dbReference>
<dbReference type="Pfam" id="PF03464">
    <property type="entry name" value="eRF1_2"/>
    <property type="match status" value="1"/>
</dbReference>
<gene>
    <name evidence="2" type="ORF">C5167_001379</name>
</gene>
<evidence type="ECO:0000313" key="2">
    <source>
        <dbReference type="EMBL" id="RZC77196.1"/>
    </source>
</evidence>
<dbReference type="PANTHER" id="PTHR10113">
    <property type="entry name" value="PEPTIDE CHAIN RELEASE FACTOR SUBUNIT 1"/>
    <property type="match status" value="1"/>
</dbReference>
<dbReference type="SUPFAM" id="SSF53137">
    <property type="entry name" value="Translational machinery components"/>
    <property type="match status" value="1"/>
</dbReference>
<dbReference type="EMBL" id="CM010723">
    <property type="protein sequence ID" value="RZC77196.1"/>
    <property type="molecule type" value="Genomic_DNA"/>
</dbReference>
<protein>
    <recommendedName>
        <fullName evidence="1">eRF1 domain-containing protein</fullName>
    </recommendedName>
</protein>